<accession>A0A9W9LRZ6</accession>
<dbReference type="Pfam" id="PF07690">
    <property type="entry name" value="MFS_1"/>
    <property type="match status" value="1"/>
</dbReference>
<dbReference type="Proteomes" id="UP001146351">
    <property type="component" value="Unassembled WGS sequence"/>
</dbReference>
<feature type="transmembrane region" description="Helical" evidence="5">
    <location>
        <begin position="328"/>
        <end position="348"/>
    </location>
</feature>
<evidence type="ECO:0000256" key="3">
    <source>
        <dbReference type="ARBA" id="ARBA00022989"/>
    </source>
</evidence>
<dbReference type="GO" id="GO:0022857">
    <property type="term" value="F:transmembrane transporter activity"/>
    <property type="evidence" value="ECO:0007669"/>
    <property type="project" value="InterPro"/>
</dbReference>
<evidence type="ECO:0000256" key="4">
    <source>
        <dbReference type="ARBA" id="ARBA00023136"/>
    </source>
</evidence>
<reference evidence="7" key="2">
    <citation type="journal article" date="2023" name="IMA Fungus">
        <title>Comparative genomic study of the Penicillium genus elucidates a diverse pangenome and 15 lateral gene transfer events.</title>
        <authorList>
            <person name="Petersen C."/>
            <person name="Sorensen T."/>
            <person name="Nielsen M.R."/>
            <person name="Sondergaard T.E."/>
            <person name="Sorensen J.L."/>
            <person name="Fitzpatrick D.A."/>
            <person name="Frisvad J.C."/>
            <person name="Nielsen K.L."/>
        </authorList>
    </citation>
    <scope>NUCLEOTIDE SEQUENCE</scope>
    <source>
        <strain evidence="7">IBT 21917</strain>
    </source>
</reference>
<feature type="transmembrane region" description="Helical" evidence="5">
    <location>
        <begin position="129"/>
        <end position="149"/>
    </location>
</feature>
<evidence type="ECO:0000313" key="7">
    <source>
        <dbReference type="EMBL" id="KAJ5172930.1"/>
    </source>
</evidence>
<dbReference type="PANTHER" id="PTHR42718:SF1">
    <property type="entry name" value="LOW AFFINITY AMMONIUM TRANSPORTER"/>
    <property type="match status" value="1"/>
</dbReference>
<feature type="transmembrane region" description="Helical" evidence="5">
    <location>
        <begin position="391"/>
        <end position="410"/>
    </location>
</feature>
<feature type="transmembrane region" description="Helical" evidence="5">
    <location>
        <begin position="416"/>
        <end position="442"/>
    </location>
</feature>
<dbReference type="Gene3D" id="1.20.1250.20">
    <property type="entry name" value="MFS general substrate transporter like domains"/>
    <property type="match status" value="2"/>
</dbReference>
<dbReference type="CDD" id="cd17476">
    <property type="entry name" value="MFS_Amf1_MDR_like"/>
    <property type="match status" value="1"/>
</dbReference>
<comment type="subcellular location">
    <subcellularLocation>
        <location evidence="1">Membrane</location>
        <topology evidence="1">Multi-pass membrane protein</topology>
    </subcellularLocation>
</comment>
<dbReference type="InterPro" id="IPR011701">
    <property type="entry name" value="MFS"/>
</dbReference>
<dbReference type="InterPro" id="IPR036259">
    <property type="entry name" value="MFS_trans_sf"/>
</dbReference>
<dbReference type="EMBL" id="JAPQKO010000003">
    <property type="protein sequence ID" value="KAJ5172930.1"/>
    <property type="molecule type" value="Genomic_DNA"/>
</dbReference>
<keyword evidence="3 5" id="KW-1133">Transmembrane helix</keyword>
<reference evidence="7" key="1">
    <citation type="submission" date="2022-11" db="EMBL/GenBank/DDBJ databases">
        <authorList>
            <person name="Petersen C."/>
        </authorList>
    </citation>
    <scope>NUCLEOTIDE SEQUENCE</scope>
    <source>
        <strain evidence="7">IBT 21917</strain>
    </source>
</reference>
<dbReference type="PROSITE" id="PS50850">
    <property type="entry name" value="MFS"/>
    <property type="match status" value="1"/>
</dbReference>
<feature type="domain" description="Major facilitator superfamily (MFS) profile" evidence="6">
    <location>
        <begin position="64"/>
        <end position="521"/>
    </location>
</feature>
<protein>
    <recommendedName>
        <fullName evidence="6">Major facilitator superfamily (MFS) profile domain-containing protein</fullName>
    </recommendedName>
</protein>
<feature type="transmembrane region" description="Helical" evidence="5">
    <location>
        <begin position="261"/>
        <end position="278"/>
    </location>
</feature>
<dbReference type="GO" id="GO:0016020">
    <property type="term" value="C:membrane"/>
    <property type="evidence" value="ECO:0007669"/>
    <property type="project" value="UniProtKB-SubCell"/>
</dbReference>
<feature type="transmembrane region" description="Helical" evidence="5">
    <location>
        <begin position="218"/>
        <end position="241"/>
    </location>
</feature>
<evidence type="ECO:0000256" key="1">
    <source>
        <dbReference type="ARBA" id="ARBA00004141"/>
    </source>
</evidence>
<feature type="transmembrane region" description="Helical" evidence="5">
    <location>
        <begin position="454"/>
        <end position="476"/>
    </location>
</feature>
<proteinExistence type="predicted"/>
<dbReference type="PANTHER" id="PTHR42718">
    <property type="entry name" value="MAJOR FACILITATOR SUPERFAMILY MULTIDRUG TRANSPORTER MFSC"/>
    <property type="match status" value="1"/>
</dbReference>
<name>A0A9W9LRZ6_9EURO</name>
<feature type="transmembrane region" description="Helical" evidence="5">
    <location>
        <begin position="191"/>
        <end position="212"/>
    </location>
</feature>
<keyword evidence="4 5" id="KW-0472">Membrane</keyword>
<feature type="transmembrane region" description="Helical" evidence="5">
    <location>
        <begin position="496"/>
        <end position="518"/>
    </location>
</feature>
<dbReference type="OrthoDB" id="2428527at2759"/>
<evidence type="ECO:0000313" key="8">
    <source>
        <dbReference type="Proteomes" id="UP001146351"/>
    </source>
</evidence>
<feature type="transmembrane region" description="Helical" evidence="5">
    <location>
        <begin position="290"/>
        <end position="308"/>
    </location>
</feature>
<dbReference type="SUPFAM" id="SSF103473">
    <property type="entry name" value="MFS general substrate transporter"/>
    <property type="match status" value="1"/>
</dbReference>
<feature type="transmembrane region" description="Helical" evidence="5">
    <location>
        <begin position="100"/>
        <end position="117"/>
    </location>
</feature>
<feature type="transmembrane region" description="Helical" evidence="5">
    <location>
        <begin position="161"/>
        <end position="179"/>
    </location>
</feature>
<keyword evidence="8" id="KW-1185">Reference proteome</keyword>
<comment type="caution">
    <text evidence="7">The sequence shown here is derived from an EMBL/GenBank/DDBJ whole genome shotgun (WGS) entry which is preliminary data.</text>
</comment>
<evidence type="ECO:0000256" key="5">
    <source>
        <dbReference type="SAM" id="Phobius"/>
    </source>
</evidence>
<sequence>MADLAMRQHLADLEREAGYRTSDAHECPTMNFSPPMSISDDSDTGNKDVPNFAEQYSLLHEAVFIFVVCAAQLMTQAGLSLSIAPLKIISASFASTPKDLTWASAAYSLTVGTFIFVSGRLGDVYGHRLIFIIGFSWFGLWSILSGFSVWSNPRFFDCCRAFQGIGPALVLPNGVAILGRSYPPGRRKGMVFCLFGAVAPGGFILGATFSSLLAENVWWPWGFWIFGIACFIFAGLGYLVIPFVAQETPRKDLSTFQRLDGFGAITGVSGLILINFAWNQAPLVGWEVPYTYVLLVVGVLLMGLFLYLEGKAAYPLLPRSVFKGEAGWVLGCIAAGWSSFGVVVFYYYQILENIEGNSGLLVTAKFAGVSASGACAAVMTGLLLGRIPACVIMFIAMLAFSAGQALLASMPIGQIYWANAFVIMLVTPWGMDMSFPSGILILSNAMSQKDQGVAGSLVNTVVNYSISIGLGIAGTVERYVSDDGDDTLKGYRGATYTGVGLAGCGTIIATCFMAVTWMESRKTLHR</sequence>
<dbReference type="AlphaFoldDB" id="A0A9W9LRZ6"/>
<dbReference type="InterPro" id="IPR020846">
    <property type="entry name" value="MFS_dom"/>
</dbReference>
<keyword evidence="2 5" id="KW-0812">Transmembrane</keyword>
<evidence type="ECO:0000259" key="6">
    <source>
        <dbReference type="PROSITE" id="PS50850"/>
    </source>
</evidence>
<feature type="transmembrane region" description="Helical" evidence="5">
    <location>
        <begin position="360"/>
        <end position="384"/>
    </location>
</feature>
<feature type="transmembrane region" description="Helical" evidence="5">
    <location>
        <begin position="62"/>
        <end position="88"/>
    </location>
</feature>
<gene>
    <name evidence="7" type="ORF">N7492_005523</name>
</gene>
<organism evidence="7 8">
    <name type="scientific">Penicillium capsulatum</name>
    <dbReference type="NCBI Taxonomy" id="69766"/>
    <lineage>
        <taxon>Eukaryota</taxon>
        <taxon>Fungi</taxon>
        <taxon>Dikarya</taxon>
        <taxon>Ascomycota</taxon>
        <taxon>Pezizomycotina</taxon>
        <taxon>Eurotiomycetes</taxon>
        <taxon>Eurotiomycetidae</taxon>
        <taxon>Eurotiales</taxon>
        <taxon>Aspergillaceae</taxon>
        <taxon>Penicillium</taxon>
    </lineage>
</organism>
<evidence type="ECO:0000256" key="2">
    <source>
        <dbReference type="ARBA" id="ARBA00022692"/>
    </source>
</evidence>